<protein>
    <submittedName>
        <fullName evidence="1">32975_t:CDS:1</fullName>
    </submittedName>
</protein>
<gene>
    <name evidence="1" type="ORF">GMARGA_LOCUS20105</name>
</gene>
<sequence>ISLDPGIHMFMTSYDPGGQLIDWGNNDLDKVHKLSKKYDKLQSDKDLGRKRNDFDVTNHTTNPQFD</sequence>
<proteinExistence type="predicted"/>
<feature type="non-terminal residue" evidence="1">
    <location>
        <position position="1"/>
    </location>
</feature>
<keyword evidence="2" id="KW-1185">Reference proteome</keyword>
<accession>A0ABN7VN69</accession>
<dbReference type="Proteomes" id="UP000789901">
    <property type="component" value="Unassembled WGS sequence"/>
</dbReference>
<dbReference type="EMBL" id="CAJVQB010017324">
    <property type="protein sequence ID" value="CAG8783757.1"/>
    <property type="molecule type" value="Genomic_DNA"/>
</dbReference>
<comment type="caution">
    <text evidence="1">The sequence shown here is derived from an EMBL/GenBank/DDBJ whole genome shotgun (WGS) entry which is preliminary data.</text>
</comment>
<organism evidence="1 2">
    <name type="scientific">Gigaspora margarita</name>
    <dbReference type="NCBI Taxonomy" id="4874"/>
    <lineage>
        <taxon>Eukaryota</taxon>
        <taxon>Fungi</taxon>
        <taxon>Fungi incertae sedis</taxon>
        <taxon>Mucoromycota</taxon>
        <taxon>Glomeromycotina</taxon>
        <taxon>Glomeromycetes</taxon>
        <taxon>Diversisporales</taxon>
        <taxon>Gigasporaceae</taxon>
        <taxon>Gigaspora</taxon>
    </lineage>
</organism>
<evidence type="ECO:0000313" key="2">
    <source>
        <dbReference type="Proteomes" id="UP000789901"/>
    </source>
</evidence>
<evidence type="ECO:0000313" key="1">
    <source>
        <dbReference type="EMBL" id="CAG8783757.1"/>
    </source>
</evidence>
<reference evidence="1 2" key="1">
    <citation type="submission" date="2021-06" db="EMBL/GenBank/DDBJ databases">
        <authorList>
            <person name="Kallberg Y."/>
            <person name="Tangrot J."/>
            <person name="Rosling A."/>
        </authorList>
    </citation>
    <scope>NUCLEOTIDE SEQUENCE [LARGE SCALE GENOMIC DNA]</scope>
    <source>
        <strain evidence="1 2">120-4 pot B 10/14</strain>
    </source>
</reference>
<name>A0ABN7VN69_GIGMA</name>